<protein>
    <recommendedName>
        <fullName evidence="3">Transmembrane anchor protein</fullName>
    </recommendedName>
</protein>
<comment type="caution">
    <text evidence="2">The sequence shown here is derived from an EMBL/GenBank/DDBJ whole genome shotgun (WGS) entry which is preliminary data.</text>
</comment>
<evidence type="ECO:0008006" key="3">
    <source>
        <dbReference type="Google" id="ProtNLM"/>
    </source>
</evidence>
<dbReference type="AlphaFoldDB" id="A0A0F9KJG7"/>
<feature type="transmembrane region" description="Helical" evidence="1">
    <location>
        <begin position="21"/>
        <end position="38"/>
    </location>
</feature>
<proteinExistence type="predicted"/>
<keyword evidence="1" id="KW-1133">Transmembrane helix</keyword>
<name>A0A0F9KJG7_9ZZZZ</name>
<keyword evidence="1" id="KW-0472">Membrane</keyword>
<reference evidence="2" key="1">
    <citation type="journal article" date="2015" name="Nature">
        <title>Complex archaea that bridge the gap between prokaryotes and eukaryotes.</title>
        <authorList>
            <person name="Spang A."/>
            <person name="Saw J.H."/>
            <person name="Jorgensen S.L."/>
            <person name="Zaremba-Niedzwiedzka K."/>
            <person name="Martijn J."/>
            <person name="Lind A.E."/>
            <person name="van Eijk R."/>
            <person name="Schleper C."/>
            <person name="Guy L."/>
            <person name="Ettema T.J."/>
        </authorList>
    </citation>
    <scope>NUCLEOTIDE SEQUENCE</scope>
</reference>
<dbReference type="EMBL" id="LAZR01009072">
    <property type="protein sequence ID" value="KKM74856.1"/>
    <property type="molecule type" value="Genomic_DNA"/>
</dbReference>
<accession>A0A0F9KJG7</accession>
<keyword evidence="1" id="KW-0812">Transmembrane</keyword>
<evidence type="ECO:0000313" key="2">
    <source>
        <dbReference type="EMBL" id="KKM74856.1"/>
    </source>
</evidence>
<evidence type="ECO:0000256" key="1">
    <source>
        <dbReference type="SAM" id="Phobius"/>
    </source>
</evidence>
<gene>
    <name evidence="2" type="ORF">LCGC14_1396170</name>
</gene>
<organism evidence="2">
    <name type="scientific">marine sediment metagenome</name>
    <dbReference type="NCBI Taxonomy" id="412755"/>
    <lineage>
        <taxon>unclassified sequences</taxon>
        <taxon>metagenomes</taxon>
        <taxon>ecological metagenomes</taxon>
    </lineage>
</organism>
<sequence>MHNGNKPNPEDLPTSAQLRKSTLIAAVSALAILTLIVLPSEYGIDPTGIGRAIGLTEMGDIKVQLAEEAEADSQMQLIPAPIVEEQSSLGSDIFSLFVGAAYAQSVTPTDWKEQHSFTLTPGEGTEIKLGMTEGANAEYIWVAEGGVVNYDLHGDGGGQNISYEKGRAVAMDEGVLTAAFTGNHGWFWRNRDGQDVTVTLYVRGDYTDLKIPK</sequence>